<dbReference type="OrthoDB" id="6151351at2759"/>
<reference evidence="4" key="1">
    <citation type="submission" date="2014-08" db="EMBL/GenBank/DDBJ databases">
        <authorList>
            <person name="Senf B."/>
            <person name="Petzold A."/>
            <person name="Downie B.R."/>
            <person name="Koch P."/>
            <person name="Platzer M."/>
        </authorList>
    </citation>
    <scope>NUCLEOTIDE SEQUENCE [LARGE SCALE GENOMIC DNA]</scope>
    <source>
        <strain evidence="4">GRZ</strain>
    </source>
</reference>
<evidence type="ECO:0000313" key="3">
    <source>
        <dbReference type="EMBL" id="SBP45409.1"/>
    </source>
</evidence>
<dbReference type="Ensembl" id="ENSNFUT00015051955.1">
    <property type="protein sequence ID" value="ENSNFUP00015049812.1"/>
    <property type="gene ID" value="ENSNFUG00015023437.1"/>
</dbReference>
<reference evidence="4" key="5">
    <citation type="submission" date="2025-05" db="UniProtKB">
        <authorList>
            <consortium name="Ensembl"/>
        </authorList>
    </citation>
    <scope>IDENTIFICATION</scope>
</reference>
<proteinExistence type="predicted"/>
<dbReference type="PANTHER" id="PTHR22444">
    <property type="entry name" value="GLUTAMATE-RICH PROTEIN 1"/>
    <property type="match status" value="1"/>
</dbReference>
<evidence type="ECO:0000313" key="4">
    <source>
        <dbReference type="Ensembl" id="ENSNFUP00015049812.1"/>
    </source>
</evidence>
<feature type="region of interest" description="Disordered" evidence="1">
    <location>
        <begin position="21"/>
        <end position="173"/>
    </location>
</feature>
<organism evidence="3">
    <name type="scientific">Nothobranchius furzeri</name>
    <name type="common">Turquoise killifish</name>
    <dbReference type="NCBI Taxonomy" id="105023"/>
    <lineage>
        <taxon>Eukaryota</taxon>
        <taxon>Metazoa</taxon>
        <taxon>Chordata</taxon>
        <taxon>Craniata</taxon>
        <taxon>Vertebrata</taxon>
        <taxon>Euteleostomi</taxon>
        <taxon>Actinopterygii</taxon>
        <taxon>Neopterygii</taxon>
        <taxon>Teleostei</taxon>
        <taxon>Neoteleostei</taxon>
        <taxon>Acanthomorphata</taxon>
        <taxon>Ovalentaria</taxon>
        <taxon>Atherinomorphae</taxon>
        <taxon>Cyprinodontiformes</taxon>
        <taxon>Nothobranchiidae</taxon>
        <taxon>Nothobranchius</taxon>
    </lineage>
</organism>
<keyword evidence="5" id="KW-1185">Reference proteome</keyword>
<dbReference type="EMBL" id="JAAVVJ010000018">
    <property type="protein sequence ID" value="KAF7202050.1"/>
    <property type="molecule type" value="Genomic_DNA"/>
</dbReference>
<reference evidence="3" key="2">
    <citation type="submission" date="2016-05" db="EMBL/GenBank/DDBJ databases">
        <authorList>
            <person name="Lavstsen T."/>
            <person name="Jespersen J.S."/>
        </authorList>
    </citation>
    <scope>NUCLEOTIDE SEQUENCE</scope>
    <source>
        <tissue evidence="3">Brain</tissue>
    </source>
</reference>
<dbReference type="PANTHER" id="PTHR22444:SF1">
    <property type="entry name" value="GLUTAMATE-RICH PROTEIN 1"/>
    <property type="match status" value="1"/>
</dbReference>
<name>A0A1A7ZRL4_NOTFU</name>
<protein>
    <submittedName>
        <fullName evidence="2 3">Glutamate-rich 1</fullName>
    </submittedName>
</protein>
<dbReference type="EMBL" id="HAEJ01004020">
    <property type="protein sequence ID" value="SBS44477.1"/>
    <property type="molecule type" value="Transcribed_RNA"/>
</dbReference>
<sequence length="319" mass="35811">MAHRNQVFQSKVLQKLYPSSSILIKEHNPSPVAEAQTSTGKRKASEQDSVSGKTQDATSHLRRLYTVLPPPPDYKMHLNKSVAAPQFESVNSDEDPAGELHNSSEEVDEQNEADEPKRRKRRRKKKQISSEDSKVSKALVGESSTGPGQVSADEKGERMSSNKRRKLKKKRHKEKLLSMGLMPRATALEFTYQNHREEEDEDENKRRVAELSEFLRRTAEIYVSDSSLHPDAHLSAVVEDLLASILSGSKPPSVLKQLYGLQTLVELKKAESLEKSLIALNNSQILSAEESAAVVSLFRYWITDVLPLQRVETTRLSTA</sequence>
<evidence type="ECO:0000313" key="5">
    <source>
        <dbReference type="Proteomes" id="UP000694548"/>
    </source>
</evidence>
<dbReference type="KEGG" id="nfu:107392499"/>
<dbReference type="GeneTree" id="ENSGT00390000005606"/>
<evidence type="ECO:0000313" key="2">
    <source>
        <dbReference type="EMBL" id="KAF7202050.1"/>
    </source>
</evidence>
<dbReference type="Proteomes" id="UP000822369">
    <property type="component" value="Chromosome 18"/>
</dbReference>
<dbReference type="RefSeq" id="XP_015825828.3">
    <property type="nucleotide sequence ID" value="XM_015970342.3"/>
</dbReference>
<dbReference type="Bgee" id="ENSNFUG00015023437">
    <property type="expression patterns" value="Expressed in liver and 3 other cell types or tissues"/>
</dbReference>
<accession>A0A1A7ZRL4</accession>
<feature type="compositionally biased region" description="Polar residues" evidence="1">
    <location>
        <begin position="47"/>
        <end position="58"/>
    </location>
</feature>
<dbReference type="CTD" id="157697"/>
<reference evidence="2" key="4">
    <citation type="submission" date="2020-03" db="EMBL/GenBank/DDBJ databases">
        <title>Intra-Species Differences in Population Size shape Life History and Genome Evolution.</title>
        <authorList>
            <person name="Willemsen D."/>
            <person name="Cui R."/>
            <person name="Valenzano D.R."/>
        </authorList>
    </citation>
    <scope>NUCLEOTIDE SEQUENCE</scope>
    <source>
        <strain evidence="2">GRZ</strain>
        <tissue evidence="2">Whole</tissue>
    </source>
</reference>
<dbReference type="AlphaFoldDB" id="A0A1A7ZRL4"/>
<feature type="compositionally biased region" description="Basic residues" evidence="1">
    <location>
        <begin position="118"/>
        <end position="127"/>
    </location>
</feature>
<reference evidence="3" key="3">
    <citation type="submission" date="2016-06" db="EMBL/GenBank/DDBJ databases">
        <title>The genome of a short-lived fish provides insights into sex chromosome evolution and the genetic control of aging.</title>
        <authorList>
            <person name="Reichwald K."/>
            <person name="Felder M."/>
            <person name="Petzold A."/>
            <person name="Koch P."/>
            <person name="Groth M."/>
            <person name="Platzer M."/>
        </authorList>
    </citation>
    <scope>NUCLEOTIDE SEQUENCE</scope>
    <source>
        <tissue evidence="3">Brain</tissue>
    </source>
</reference>
<evidence type="ECO:0000256" key="1">
    <source>
        <dbReference type="SAM" id="MobiDB-lite"/>
    </source>
</evidence>
<dbReference type="EMBL" id="HADY01006924">
    <property type="protein sequence ID" value="SBP45409.1"/>
    <property type="molecule type" value="Transcribed_RNA"/>
</dbReference>
<gene>
    <name evidence="3" type="primary">ERICH1</name>
    <name evidence="2" type="synonym">erich1</name>
    <name evidence="4" type="synonym">LOC107392499</name>
    <name evidence="2" type="ORF">G4P62_015650</name>
</gene>
<feature type="compositionally biased region" description="Basic residues" evidence="1">
    <location>
        <begin position="161"/>
        <end position="173"/>
    </location>
</feature>
<dbReference type="InterPro" id="IPR026719">
    <property type="entry name" value="ERICH1"/>
</dbReference>
<dbReference type="Proteomes" id="UP000694548">
    <property type="component" value="Chromosome sgr16"/>
</dbReference>
<dbReference type="GeneID" id="107392499"/>
<dbReference type="OMA" id="YWITEIL"/>